<feature type="chain" id="PRO_5036221220" evidence="2">
    <location>
        <begin position="22"/>
        <end position="140"/>
    </location>
</feature>
<feature type="coiled-coil region" evidence="1">
    <location>
        <begin position="24"/>
        <end position="51"/>
    </location>
</feature>
<dbReference type="Proteomes" id="UP000783686">
    <property type="component" value="Unassembled WGS sequence"/>
</dbReference>
<comment type="caution">
    <text evidence="3">The sequence shown here is derived from an EMBL/GenBank/DDBJ whole genome shotgun (WGS) entry which is preliminary data.</text>
</comment>
<evidence type="ECO:0000313" key="3">
    <source>
        <dbReference type="EMBL" id="CAD5220937.1"/>
    </source>
</evidence>
<protein>
    <submittedName>
        <fullName evidence="3">Uncharacterized protein</fullName>
    </submittedName>
</protein>
<reference evidence="3" key="1">
    <citation type="submission" date="2020-09" db="EMBL/GenBank/DDBJ databases">
        <authorList>
            <person name="Kikuchi T."/>
        </authorList>
    </citation>
    <scope>NUCLEOTIDE SEQUENCE</scope>
    <source>
        <strain evidence="3">SH1</strain>
    </source>
</reference>
<evidence type="ECO:0000256" key="1">
    <source>
        <dbReference type="SAM" id="Coils"/>
    </source>
</evidence>
<organism evidence="3 4">
    <name type="scientific">Bursaphelenchus okinawaensis</name>
    <dbReference type="NCBI Taxonomy" id="465554"/>
    <lineage>
        <taxon>Eukaryota</taxon>
        <taxon>Metazoa</taxon>
        <taxon>Ecdysozoa</taxon>
        <taxon>Nematoda</taxon>
        <taxon>Chromadorea</taxon>
        <taxon>Rhabditida</taxon>
        <taxon>Tylenchina</taxon>
        <taxon>Tylenchomorpha</taxon>
        <taxon>Aphelenchoidea</taxon>
        <taxon>Aphelenchoididae</taxon>
        <taxon>Bursaphelenchus</taxon>
    </lineage>
</organism>
<evidence type="ECO:0000256" key="2">
    <source>
        <dbReference type="SAM" id="SignalP"/>
    </source>
</evidence>
<dbReference type="EMBL" id="CAJFDH010000004">
    <property type="protein sequence ID" value="CAD5220937.1"/>
    <property type="molecule type" value="Genomic_DNA"/>
</dbReference>
<keyword evidence="2" id="KW-0732">Signal</keyword>
<proteinExistence type="predicted"/>
<sequence>MPAGCAKRFFLYCLLVEVVLGGGLTFTERDRQEHQAAIDEVNKRNHDLNASHVEEHGFFRFVFGKNGQKTLRYHKLNPNTGAIVFSNSSFDYSNHNDPWHYSVNKFGDTYRTSALIDFFMAMNPVYAFKEVSFLHYLVNI</sequence>
<keyword evidence="1" id="KW-0175">Coiled coil</keyword>
<gene>
    <name evidence="3" type="ORF">BOKJ2_LOCUS9194</name>
</gene>
<evidence type="ECO:0000313" key="4">
    <source>
        <dbReference type="Proteomes" id="UP000614601"/>
    </source>
</evidence>
<dbReference type="OrthoDB" id="10363430at2759"/>
<feature type="signal peptide" evidence="2">
    <location>
        <begin position="1"/>
        <end position="21"/>
    </location>
</feature>
<dbReference type="AlphaFoldDB" id="A0A811L161"/>
<keyword evidence="4" id="KW-1185">Reference proteome</keyword>
<dbReference type="EMBL" id="CAJFCW020000004">
    <property type="protein sequence ID" value="CAG9114332.1"/>
    <property type="molecule type" value="Genomic_DNA"/>
</dbReference>
<name>A0A811L161_9BILA</name>
<dbReference type="Proteomes" id="UP000614601">
    <property type="component" value="Unassembled WGS sequence"/>
</dbReference>
<accession>A0A811L161</accession>